<dbReference type="Proteomes" id="UP000014634">
    <property type="component" value="Unassembled WGS sequence"/>
</dbReference>
<dbReference type="SUPFAM" id="SSF69572">
    <property type="entry name" value="Activating enzymes of the ubiquitin-like proteins"/>
    <property type="match status" value="1"/>
</dbReference>
<sequence>MQSYSKSAKLLAEPDSKNAVCNSYDTHNIGTAIQDEPDPLFIRSKALIGTEGVNRFRKLRVAVFGIGGVGGYTVEALARAGVGTLYLIDGDTVSPSNINRQLYALTSTIGQHKTAAAAARIADINPACTVHQLVQHILPDADGSLSFLPLLSDIDCIVDAVDTISLKVALAAEAENRGIPIVAAMGCGNKLHADLFQFADIYDTAVCPLCKTMRGLLKKRGVKKLRVLYSKEVPAVRSRPPSSVSWVPAAAGILLAGDLLNQILQS</sequence>
<dbReference type="PANTHER" id="PTHR43267:SF1">
    <property type="entry name" value="TRNA THREONYLCARBAMOYLADENOSINE DEHYDRATASE"/>
    <property type="match status" value="1"/>
</dbReference>
<organism evidence="2 3">
    <name type="scientific">Treponema medium ATCC 700293</name>
    <dbReference type="NCBI Taxonomy" id="1125700"/>
    <lineage>
        <taxon>Bacteria</taxon>
        <taxon>Pseudomonadati</taxon>
        <taxon>Spirochaetota</taxon>
        <taxon>Spirochaetia</taxon>
        <taxon>Spirochaetales</taxon>
        <taxon>Treponemataceae</taxon>
        <taxon>Treponema</taxon>
    </lineage>
</organism>
<protein>
    <recommendedName>
        <fullName evidence="1">THIF-type NAD/FAD binding fold domain-containing protein</fullName>
    </recommendedName>
</protein>
<proteinExistence type="predicted"/>
<dbReference type="InterPro" id="IPR045886">
    <property type="entry name" value="ThiF/MoeB/HesA"/>
</dbReference>
<dbReference type="Pfam" id="PF00899">
    <property type="entry name" value="ThiF"/>
    <property type="match status" value="1"/>
</dbReference>
<comment type="caution">
    <text evidence="2">The sequence shown here is derived from an EMBL/GenBank/DDBJ whole genome shotgun (WGS) entry which is preliminary data.</text>
</comment>
<reference evidence="2 3" key="1">
    <citation type="submission" date="2013-04" db="EMBL/GenBank/DDBJ databases">
        <title>The Genome Sequence of Treponema medium ATCC 700293.</title>
        <authorList>
            <consortium name="The Broad Institute Genomics Platform"/>
            <person name="Earl A."/>
            <person name="Ward D."/>
            <person name="Feldgarden M."/>
            <person name="Gevers D."/>
            <person name="Leonetti C."/>
            <person name="Blanton J.M."/>
            <person name="Dewhirst F.E."/>
            <person name="Izard J."/>
            <person name="Walker B."/>
            <person name="Young S."/>
            <person name="Zeng Q."/>
            <person name="Gargeya S."/>
            <person name="Fitzgerald M."/>
            <person name="Haas B."/>
            <person name="Abouelleil A."/>
            <person name="Allen A.W."/>
            <person name="Alvarado L."/>
            <person name="Arachchi H.M."/>
            <person name="Berlin A.M."/>
            <person name="Chapman S.B."/>
            <person name="Gainer-Dewar J."/>
            <person name="Goldberg J."/>
            <person name="Griggs A."/>
            <person name="Gujja S."/>
            <person name="Hansen M."/>
            <person name="Howarth C."/>
            <person name="Imamovic A."/>
            <person name="Ireland A."/>
            <person name="Larimer J."/>
            <person name="McCowan C."/>
            <person name="Murphy C."/>
            <person name="Pearson M."/>
            <person name="Poon T.W."/>
            <person name="Priest M."/>
            <person name="Roberts A."/>
            <person name="Saif S."/>
            <person name="Shea T."/>
            <person name="Sisk P."/>
            <person name="Sykes S."/>
            <person name="Wortman J."/>
            <person name="Nusbaum C."/>
            <person name="Birren B."/>
        </authorList>
    </citation>
    <scope>NUCLEOTIDE SEQUENCE [LARGE SCALE GENOMIC DNA]</scope>
    <source>
        <strain evidence="2 3">ATCC 700293</strain>
    </source>
</reference>
<dbReference type="Gene3D" id="3.40.50.720">
    <property type="entry name" value="NAD(P)-binding Rossmann-like Domain"/>
    <property type="match status" value="1"/>
</dbReference>
<evidence type="ECO:0000313" key="2">
    <source>
        <dbReference type="EMBL" id="EPF28460.1"/>
    </source>
</evidence>
<dbReference type="GO" id="GO:0061504">
    <property type="term" value="P:cyclic threonylcarbamoyladenosine biosynthetic process"/>
    <property type="evidence" value="ECO:0007669"/>
    <property type="project" value="TreeGrafter"/>
</dbReference>
<name>A0AA87NLJ2_TREMD</name>
<dbReference type="AlphaFoldDB" id="A0AA87NLJ2"/>
<feature type="domain" description="THIF-type NAD/FAD binding fold" evidence="1">
    <location>
        <begin position="46"/>
        <end position="210"/>
    </location>
</feature>
<evidence type="ECO:0000313" key="3">
    <source>
        <dbReference type="Proteomes" id="UP000014634"/>
    </source>
</evidence>
<dbReference type="EMBL" id="ATFE01000012">
    <property type="protein sequence ID" value="EPF28460.1"/>
    <property type="molecule type" value="Genomic_DNA"/>
</dbReference>
<evidence type="ECO:0000259" key="1">
    <source>
        <dbReference type="Pfam" id="PF00899"/>
    </source>
</evidence>
<gene>
    <name evidence="2" type="ORF">HMPREF9195_01672</name>
</gene>
<dbReference type="GO" id="GO:0061503">
    <property type="term" value="F:tRNA threonylcarbamoyladenosine dehydratase"/>
    <property type="evidence" value="ECO:0007669"/>
    <property type="project" value="TreeGrafter"/>
</dbReference>
<accession>A0AA87NLJ2</accession>
<dbReference type="InterPro" id="IPR000594">
    <property type="entry name" value="ThiF_NAD_FAD-bd"/>
</dbReference>
<dbReference type="PANTHER" id="PTHR43267">
    <property type="entry name" value="TRNA THREONYLCARBAMOYLADENOSINE DEHYDRATASE"/>
    <property type="match status" value="1"/>
</dbReference>
<dbReference type="InterPro" id="IPR035985">
    <property type="entry name" value="Ubiquitin-activating_enz"/>
</dbReference>
<dbReference type="CDD" id="cd00755">
    <property type="entry name" value="YgdL_like"/>
    <property type="match status" value="1"/>
</dbReference>
<dbReference type="GO" id="GO:0008641">
    <property type="term" value="F:ubiquitin-like modifier activating enzyme activity"/>
    <property type="evidence" value="ECO:0007669"/>
    <property type="project" value="InterPro"/>
</dbReference>